<keyword evidence="4" id="KW-0808">Transferase</keyword>
<dbReference type="InterPro" id="IPR029063">
    <property type="entry name" value="SAM-dependent_MTases_sf"/>
</dbReference>
<evidence type="ECO:0000256" key="5">
    <source>
        <dbReference type="ARBA" id="ARBA00022691"/>
    </source>
</evidence>
<evidence type="ECO:0000256" key="7">
    <source>
        <dbReference type="ARBA" id="ARBA00023125"/>
    </source>
</evidence>
<dbReference type="GO" id="GO:0009307">
    <property type="term" value="P:DNA restriction-modification system"/>
    <property type="evidence" value="ECO:0007669"/>
    <property type="project" value="UniProtKB-KW"/>
</dbReference>
<dbReference type="InterPro" id="IPR002941">
    <property type="entry name" value="DNA_methylase_N4/N6"/>
</dbReference>
<comment type="catalytic activity">
    <reaction evidence="8">
        <text>a 2'-deoxycytidine in DNA + S-adenosyl-L-methionine = an N(4)-methyl-2'-deoxycytidine in DNA + S-adenosyl-L-homocysteine + H(+)</text>
        <dbReference type="Rhea" id="RHEA:16857"/>
        <dbReference type="Rhea" id="RHEA-COMP:11369"/>
        <dbReference type="Rhea" id="RHEA-COMP:13674"/>
        <dbReference type="ChEBI" id="CHEBI:15378"/>
        <dbReference type="ChEBI" id="CHEBI:57856"/>
        <dbReference type="ChEBI" id="CHEBI:59789"/>
        <dbReference type="ChEBI" id="CHEBI:85452"/>
        <dbReference type="ChEBI" id="CHEBI:137933"/>
        <dbReference type="EC" id="2.1.1.113"/>
    </reaction>
</comment>
<evidence type="ECO:0000256" key="3">
    <source>
        <dbReference type="ARBA" id="ARBA00022603"/>
    </source>
</evidence>
<evidence type="ECO:0000313" key="10">
    <source>
        <dbReference type="EMBL" id="VUZ85915.1"/>
    </source>
</evidence>
<dbReference type="GO" id="GO:0008170">
    <property type="term" value="F:N-methyltransferase activity"/>
    <property type="evidence" value="ECO:0007669"/>
    <property type="project" value="InterPro"/>
</dbReference>
<dbReference type="Gene3D" id="3.40.50.150">
    <property type="entry name" value="Vaccinia Virus protein VP39"/>
    <property type="match status" value="2"/>
</dbReference>
<comment type="similarity">
    <text evidence="1">Belongs to the N(4)/N(6)-methyltransferase family. N(4) subfamily.</text>
</comment>
<keyword evidence="6" id="KW-0680">Restriction system</keyword>
<keyword evidence="3 10" id="KW-0489">Methyltransferase</keyword>
<keyword evidence="11" id="KW-1185">Reference proteome</keyword>
<accession>A0A564ZKQ5</accession>
<dbReference type="PROSITE" id="PS00093">
    <property type="entry name" value="N4_MTASE"/>
    <property type="match status" value="1"/>
</dbReference>
<dbReference type="EC" id="2.1.1.113" evidence="2"/>
<protein>
    <recommendedName>
        <fullName evidence="2">site-specific DNA-methyltransferase (cytosine-N(4)-specific)</fullName>
        <ecNumber evidence="2">2.1.1.113</ecNumber>
    </recommendedName>
</protein>
<keyword evidence="7" id="KW-0238">DNA-binding</keyword>
<dbReference type="AlphaFoldDB" id="A0A564ZKQ5"/>
<keyword evidence="5" id="KW-0949">S-adenosyl-L-methionine</keyword>
<dbReference type="InterPro" id="IPR017985">
    <property type="entry name" value="MeTrfase_CN4_CS"/>
</dbReference>
<dbReference type="SUPFAM" id="SSF53335">
    <property type="entry name" value="S-adenosyl-L-methionine-dependent methyltransferases"/>
    <property type="match status" value="1"/>
</dbReference>
<evidence type="ECO:0000313" key="11">
    <source>
        <dbReference type="Proteomes" id="UP000334340"/>
    </source>
</evidence>
<dbReference type="GO" id="GO:0015667">
    <property type="term" value="F:site-specific DNA-methyltransferase (cytosine-N4-specific) activity"/>
    <property type="evidence" value="ECO:0007669"/>
    <property type="project" value="UniProtKB-EC"/>
</dbReference>
<dbReference type="Proteomes" id="UP000334340">
    <property type="component" value="Unassembled WGS sequence"/>
</dbReference>
<feature type="domain" description="DNA methylase N-4/N-6" evidence="9">
    <location>
        <begin position="35"/>
        <end position="85"/>
    </location>
</feature>
<evidence type="ECO:0000256" key="4">
    <source>
        <dbReference type="ARBA" id="ARBA00022679"/>
    </source>
</evidence>
<sequence length="462" mass="51864">MKQDLQTHIRSTNGTQNRLSVEDRVAHDWYRFVLSFPPHLVRDYLHRFGMGRDSMVLDPFCGTGTTIVECKKLDIPSVGVEANPFAYFASTVKTDWSPDPDGLLKHAREVAELASEKLDSEGFDDQSPLPLFRQTRKTGPGCAEVLRKLPPEKEKLLLANSISPLPLHKTLVLIECLDQIRDDRYRNHELLALGKTLVNVISNLHFGPEVGVGPAKPDSPVVAPWLATVESVAADLRCLRETNSAPATVYNGDARQISQILSSVTIDAVITSPPYPNEKDYTRTTRLESVLLGFVSSKDDLQALKQGLVRSNTRGVYKGDDDDKWIADQDEIQRIAEAIEKRRIELGKTSGFERQYHKVTKLYFGGMARHLAELRTVLRTGARLAYVVGDQASYLRVMIRTGQLLADIAESLGYQVENIELFRTRLATATRDQLREEVVILRWPGPRSHHQHAGVKLIEAKR</sequence>
<gene>
    <name evidence="10" type="ORF">MELA_02302</name>
</gene>
<proteinExistence type="inferred from homology"/>
<dbReference type="EMBL" id="CABIKM010000037">
    <property type="protein sequence ID" value="VUZ85915.1"/>
    <property type="molecule type" value="Genomic_DNA"/>
</dbReference>
<evidence type="ECO:0000256" key="6">
    <source>
        <dbReference type="ARBA" id="ARBA00022747"/>
    </source>
</evidence>
<evidence type="ECO:0000256" key="8">
    <source>
        <dbReference type="ARBA" id="ARBA00049120"/>
    </source>
</evidence>
<evidence type="ECO:0000256" key="2">
    <source>
        <dbReference type="ARBA" id="ARBA00012185"/>
    </source>
</evidence>
<organism evidence="10 11">
    <name type="scientific">Candidatus Methylomirabilis lanthanidiphila</name>
    <dbReference type="NCBI Taxonomy" id="2211376"/>
    <lineage>
        <taxon>Bacteria</taxon>
        <taxon>Candidatus Methylomirabilota</taxon>
        <taxon>Candidatus Methylomirabilia</taxon>
        <taxon>Candidatus Methylomirabilales</taxon>
        <taxon>Candidatus Methylomirabilaceae</taxon>
        <taxon>Candidatus Methylomirabilis</taxon>
    </lineage>
</organism>
<name>A0A564ZKQ5_9BACT</name>
<reference evidence="10 11" key="1">
    <citation type="submission" date="2019-07" db="EMBL/GenBank/DDBJ databases">
        <authorList>
            <person name="Cremers G."/>
        </authorList>
    </citation>
    <scope>NUCLEOTIDE SEQUENCE [LARGE SCALE GENOMIC DNA]</scope>
</reference>
<dbReference type="GO" id="GO:0003677">
    <property type="term" value="F:DNA binding"/>
    <property type="evidence" value="ECO:0007669"/>
    <property type="project" value="UniProtKB-KW"/>
</dbReference>
<evidence type="ECO:0000259" key="9">
    <source>
        <dbReference type="Pfam" id="PF01555"/>
    </source>
</evidence>
<evidence type="ECO:0000256" key="1">
    <source>
        <dbReference type="ARBA" id="ARBA00010203"/>
    </source>
</evidence>
<dbReference type="GO" id="GO:0032259">
    <property type="term" value="P:methylation"/>
    <property type="evidence" value="ECO:0007669"/>
    <property type="project" value="UniProtKB-KW"/>
</dbReference>
<dbReference type="Pfam" id="PF01555">
    <property type="entry name" value="N6_N4_Mtase"/>
    <property type="match status" value="1"/>
</dbReference>